<dbReference type="AlphaFoldDB" id="A0A2S0M628"/>
<protein>
    <submittedName>
        <fullName evidence="1">Uncharacterized protein</fullName>
    </submittedName>
</protein>
<dbReference type="OrthoDB" id="1655092at2"/>
<organism evidence="1 2">
    <name type="scientific">Megasphaera elsdenii</name>
    <dbReference type="NCBI Taxonomy" id="907"/>
    <lineage>
        <taxon>Bacteria</taxon>
        <taxon>Bacillati</taxon>
        <taxon>Bacillota</taxon>
        <taxon>Negativicutes</taxon>
        <taxon>Veillonellales</taxon>
        <taxon>Veillonellaceae</taxon>
        <taxon>Megasphaera</taxon>
    </lineage>
</organism>
<dbReference type="Proteomes" id="UP000238358">
    <property type="component" value="Chromosome"/>
</dbReference>
<proteinExistence type="predicted"/>
<dbReference type="RefSeq" id="WP_027895156.1">
    <property type="nucleotide sequence ID" value="NZ_CP027569.1"/>
</dbReference>
<accession>A0A2S0M628</accession>
<reference evidence="1 2" key="1">
    <citation type="journal article" date="2018" name="Genome Announc.">
        <title>Complete genomes of two Megasphaera elsdenii strains, NCIMB 702410 and ATCC 25940.</title>
        <authorList>
            <person name="Hatmaker E.A."/>
            <person name="O'Dell K."/>
            <person name="Riley L.A."/>
            <person name="Klingeman D.M."/>
            <person name="Guss A.M."/>
        </authorList>
    </citation>
    <scope>NUCLEOTIDE SEQUENCE [LARGE SCALE GENOMIC DNA]</scope>
    <source>
        <strain evidence="1 2">NCIMB702410</strain>
    </source>
</reference>
<name>A0A2S0M628_MEGEL</name>
<sequence length="148" mass="16754">MSNHEIGHVMDIAIKGILDLYDEGAFSAATARKLIKTNLRLVAGYDGNTYEALETMAYTHCGNCLKKYAQGEKFIVEVEAHDCITPEDKLDRTWWDNVTNKTEYIGASLCMDCFQKIFKDALPEATKERIMKEASRTSEDNPGTSYLW</sequence>
<gene>
    <name evidence="1" type="ORF">C6Y28_04300</name>
</gene>
<dbReference type="EMBL" id="CP027569">
    <property type="protein sequence ID" value="AVO26894.1"/>
    <property type="molecule type" value="Genomic_DNA"/>
</dbReference>
<evidence type="ECO:0000313" key="2">
    <source>
        <dbReference type="Proteomes" id="UP000238358"/>
    </source>
</evidence>
<evidence type="ECO:0000313" key="1">
    <source>
        <dbReference type="EMBL" id="AVO26894.1"/>
    </source>
</evidence>